<comment type="similarity">
    <text evidence="2">Belongs to the cytochrome P450 family.</text>
</comment>
<evidence type="ECO:0000313" key="9">
    <source>
        <dbReference type="EMBL" id="KAF2651293.1"/>
    </source>
</evidence>
<protein>
    <submittedName>
        <fullName evidence="9">Cytochrome P450</fullName>
    </submittedName>
</protein>
<dbReference type="GO" id="GO:0005506">
    <property type="term" value="F:iron ion binding"/>
    <property type="evidence" value="ECO:0007669"/>
    <property type="project" value="InterPro"/>
</dbReference>
<dbReference type="SUPFAM" id="SSF48264">
    <property type="entry name" value="Cytochrome P450"/>
    <property type="match status" value="1"/>
</dbReference>
<evidence type="ECO:0000256" key="1">
    <source>
        <dbReference type="ARBA" id="ARBA00001971"/>
    </source>
</evidence>
<dbReference type="OrthoDB" id="1470350at2759"/>
<organism evidence="9 10">
    <name type="scientific">Lophiostoma macrostomum CBS 122681</name>
    <dbReference type="NCBI Taxonomy" id="1314788"/>
    <lineage>
        <taxon>Eukaryota</taxon>
        <taxon>Fungi</taxon>
        <taxon>Dikarya</taxon>
        <taxon>Ascomycota</taxon>
        <taxon>Pezizomycotina</taxon>
        <taxon>Dothideomycetes</taxon>
        <taxon>Pleosporomycetidae</taxon>
        <taxon>Pleosporales</taxon>
        <taxon>Lophiostomataceae</taxon>
        <taxon>Lophiostoma</taxon>
    </lineage>
</organism>
<evidence type="ECO:0000256" key="4">
    <source>
        <dbReference type="ARBA" id="ARBA00023002"/>
    </source>
</evidence>
<gene>
    <name evidence="9" type="ORF">K491DRAFT_719999</name>
</gene>
<keyword evidence="10" id="KW-1185">Reference proteome</keyword>
<evidence type="ECO:0000256" key="2">
    <source>
        <dbReference type="ARBA" id="ARBA00010617"/>
    </source>
</evidence>
<dbReference type="InterPro" id="IPR002403">
    <property type="entry name" value="Cyt_P450_E_grp-IV"/>
</dbReference>
<evidence type="ECO:0000256" key="7">
    <source>
        <dbReference type="PIRSR" id="PIRSR602403-1"/>
    </source>
</evidence>
<dbReference type="Pfam" id="PF00067">
    <property type="entry name" value="p450"/>
    <property type="match status" value="1"/>
</dbReference>
<proteinExistence type="inferred from homology"/>
<keyword evidence="8" id="KW-0472">Membrane</keyword>
<dbReference type="InterPro" id="IPR001128">
    <property type="entry name" value="Cyt_P450"/>
</dbReference>
<evidence type="ECO:0000256" key="3">
    <source>
        <dbReference type="ARBA" id="ARBA00022723"/>
    </source>
</evidence>
<evidence type="ECO:0000313" key="10">
    <source>
        <dbReference type="Proteomes" id="UP000799324"/>
    </source>
</evidence>
<keyword evidence="8" id="KW-0812">Transmembrane</keyword>
<comment type="cofactor">
    <cofactor evidence="1 7">
        <name>heme</name>
        <dbReference type="ChEBI" id="CHEBI:30413"/>
    </cofactor>
</comment>
<dbReference type="PANTHER" id="PTHR24287:SF5">
    <property type="entry name" value="P450, PUTATIVE (EUROFUNG)-RELATED"/>
    <property type="match status" value="1"/>
</dbReference>
<dbReference type="Gene3D" id="1.10.630.10">
    <property type="entry name" value="Cytochrome P450"/>
    <property type="match status" value="2"/>
</dbReference>
<feature type="transmembrane region" description="Helical" evidence="8">
    <location>
        <begin position="12"/>
        <end position="29"/>
    </location>
</feature>
<keyword evidence="3 7" id="KW-0479">Metal-binding</keyword>
<keyword evidence="8" id="KW-1133">Transmembrane helix</keyword>
<dbReference type="Proteomes" id="UP000799324">
    <property type="component" value="Unassembled WGS sequence"/>
</dbReference>
<keyword evidence="7" id="KW-0349">Heme</keyword>
<keyword evidence="5 7" id="KW-0408">Iron</keyword>
<dbReference type="InterPro" id="IPR047146">
    <property type="entry name" value="Cyt_P450_E_CYP52_fungi"/>
</dbReference>
<sequence length="496" mass="55866">MQTESRFPNTMIWVGFAMILVGHSLGIILKHVRRSRLGARAPAVPSHIPLGFGVALQIVKNLRTNTVLEWTRETLNVPGRTVEVPMPGTNMIMTDDVENIRAVIATQFDCFGKGDTYHKIWSSLMRDSILTTDGHAWQTTKIRPTDYAVTDWHTQNLVRILSDGSPHGTLDLFNRFAIDVVSDIFYGTSTSTLLTNDQSLRDAIQRHKDVNTWRLLFGKLGARIPPDRRACDVIDKYLNSVIGTFSPENSSSQDERDRKARTLLGTLSGEGVSRKVLKDQLVAVLVGGRYRIQWLLHSHGYSMNWSDIRMLWKNYAPRSPQRPSDPPTPTQLEEMQLLNGVVKETLRIHTSVGINSRTALKDTTLPTGGGPPGKSPVAVLRGTPIIMGFDSVHHRTDLFGADASIYNPHRWDRNWKPNTWTYLPFNRGMRPCLGKSLSLMEVKFVLCRLLQGFSTIDLMEKSGANWVPATDKTPPLQTKMAFNTKPAEIVWLRFCR</sequence>
<keyword evidence="4" id="KW-0560">Oxidoreductase</keyword>
<evidence type="ECO:0000256" key="6">
    <source>
        <dbReference type="ARBA" id="ARBA00023033"/>
    </source>
</evidence>
<dbReference type="GO" id="GO:0016705">
    <property type="term" value="F:oxidoreductase activity, acting on paired donors, with incorporation or reduction of molecular oxygen"/>
    <property type="evidence" value="ECO:0007669"/>
    <property type="project" value="InterPro"/>
</dbReference>
<name>A0A6A6SXI2_9PLEO</name>
<dbReference type="GO" id="GO:0020037">
    <property type="term" value="F:heme binding"/>
    <property type="evidence" value="ECO:0007669"/>
    <property type="project" value="InterPro"/>
</dbReference>
<evidence type="ECO:0000256" key="8">
    <source>
        <dbReference type="SAM" id="Phobius"/>
    </source>
</evidence>
<keyword evidence="6" id="KW-0503">Monooxygenase</keyword>
<accession>A0A6A6SXI2</accession>
<reference evidence="9" key="1">
    <citation type="journal article" date="2020" name="Stud. Mycol.">
        <title>101 Dothideomycetes genomes: a test case for predicting lifestyles and emergence of pathogens.</title>
        <authorList>
            <person name="Haridas S."/>
            <person name="Albert R."/>
            <person name="Binder M."/>
            <person name="Bloem J."/>
            <person name="Labutti K."/>
            <person name="Salamov A."/>
            <person name="Andreopoulos B."/>
            <person name="Baker S."/>
            <person name="Barry K."/>
            <person name="Bills G."/>
            <person name="Bluhm B."/>
            <person name="Cannon C."/>
            <person name="Castanera R."/>
            <person name="Culley D."/>
            <person name="Daum C."/>
            <person name="Ezra D."/>
            <person name="Gonzalez J."/>
            <person name="Henrissat B."/>
            <person name="Kuo A."/>
            <person name="Liang C."/>
            <person name="Lipzen A."/>
            <person name="Lutzoni F."/>
            <person name="Magnuson J."/>
            <person name="Mondo S."/>
            <person name="Nolan M."/>
            <person name="Ohm R."/>
            <person name="Pangilinan J."/>
            <person name="Park H.-J."/>
            <person name="Ramirez L."/>
            <person name="Alfaro M."/>
            <person name="Sun H."/>
            <person name="Tritt A."/>
            <person name="Yoshinaga Y."/>
            <person name="Zwiers L.-H."/>
            <person name="Turgeon B."/>
            <person name="Goodwin S."/>
            <person name="Spatafora J."/>
            <person name="Crous P."/>
            <person name="Grigoriev I."/>
        </authorList>
    </citation>
    <scope>NUCLEOTIDE SEQUENCE</scope>
    <source>
        <strain evidence="9">CBS 122681</strain>
    </source>
</reference>
<dbReference type="PANTHER" id="PTHR24287">
    <property type="entry name" value="P450, PUTATIVE (EUROFUNG)-RELATED"/>
    <property type="match status" value="1"/>
</dbReference>
<dbReference type="InterPro" id="IPR036396">
    <property type="entry name" value="Cyt_P450_sf"/>
</dbReference>
<dbReference type="GO" id="GO:0004497">
    <property type="term" value="F:monooxygenase activity"/>
    <property type="evidence" value="ECO:0007669"/>
    <property type="project" value="UniProtKB-KW"/>
</dbReference>
<dbReference type="AlphaFoldDB" id="A0A6A6SXI2"/>
<evidence type="ECO:0000256" key="5">
    <source>
        <dbReference type="ARBA" id="ARBA00023004"/>
    </source>
</evidence>
<dbReference type="EMBL" id="MU004430">
    <property type="protein sequence ID" value="KAF2651293.1"/>
    <property type="molecule type" value="Genomic_DNA"/>
</dbReference>
<feature type="binding site" description="axial binding residue" evidence="7">
    <location>
        <position position="432"/>
    </location>
    <ligand>
        <name>heme</name>
        <dbReference type="ChEBI" id="CHEBI:30413"/>
    </ligand>
    <ligandPart>
        <name>Fe</name>
        <dbReference type="ChEBI" id="CHEBI:18248"/>
    </ligandPart>
</feature>
<dbReference type="PRINTS" id="PR00465">
    <property type="entry name" value="EP450IV"/>
</dbReference>